<dbReference type="Proteomes" id="UP000594262">
    <property type="component" value="Unplaced"/>
</dbReference>
<evidence type="ECO:0000313" key="2">
    <source>
        <dbReference type="Proteomes" id="UP000594262"/>
    </source>
</evidence>
<keyword evidence="2" id="KW-1185">Reference proteome</keyword>
<proteinExistence type="predicted"/>
<sequence>ICILCTEEIPSNRRHRLFDDKNVKTDACNKLEQCVCIQIQQSTDFRIICENCLRSVSNITKKQNLKIEVFQDGRKHGEQKFIRTKIKRLSKGNKEPNSRKKLSSQFDGLKLGAKNSTMKMTVTDEKGSTEAEIHIPKQQQKLIKLAMANNKKHLLNYILTSIKPEDCEIENIVMKFVQKKYQT</sequence>
<dbReference type="AlphaFoldDB" id="A0A7M5XMD7"/>
<protein>
    <submittedName>
        <fullName evidence="1">Uncharacterized protein</fullName>
    </submittedName>
</protein>
<dbReference type="EnsemblMetazoa" id="CLYHEMT023857.1">
    <property type="protein sequence ID" value="CLYHEMP023857.1"/>
    <property type="gene ID" value="CLYHEMG023857"/>
</dbReference>
<accession>A0A7M5XMD7</accession>
<name>A0A7M5XMD7_9CNID</name>
<organism evidence="1 2">
    <name type="scientific">Clytia hemisphaerica</name>
    <dbReference type="NCBI Taxonomy" id="252671"/>
    <lineage>
        <taxon>Eukaryota</taxon>
        <taxon>Metazoa</taxon>
        <taxon>Cnidaria</taxon>
        <taxon>Hydrozoa</taxon>
        <taxon>Hydroidolina</taxon>
        <taxon>Leptothecata</taxon>
        <taxon>Obeliida</taxon>
        <taxon>Clytiidae</taxon>
        <taxon>Clytia</taxon>
    </lineage>
</organism>
<reference evidence="1" key="1">
    <citation type="submission" date="2021-01" db="UniProtKB">
        <authorList>
            <consortium name="EnsemblMetazoa"/>
        </authorList>
    </citation>
    <scope>IDENTIFICATION</scope>
</reference>
<evidence type="ECO:0000313" key="1">
    <source>
        <dbReference type="EnsemblMetazoa" id="CLYHEMP023857.1"/>
    </source>
</evidence>